<evidence type="ECO:0000256" key="1">
    <source>
        <dbReference type="SAM" id="MobiDB-lite"/>
    </source>
</evidence>
<evidence type="ECO:0000256" key="2">
    <source>
        <dbReference type="SAM" id="Phobius"/>
    </source>
</evidence>
<dbReference type="AlphaFoldDB" id="A0A196S7X6"/>
<keyword evidence="2" id="KW-0472">Membrane</keyword>
<dbReference type="OrthoDB" id="10262687at2759"/>
<feature type="transmembrane region" description="Helical" evidence="2">
    <location>
        <begin position="165"/>
        <end position="185"/>
    </location>
</feature>
<name>A0A196S7X6_BLAHN</name>
<feature type="compositionally biased region" description="Basic and acidic residues" evidence="1">
    <location>
        <begin position="301"/>
        <end position="310"/>
    </location>
</feature>
<feature type="transmembrane region" description="Helical" evidence="2">
    <location>
        <begin position="223"/>
        <end position="247"/>
    </location>
</feature>
<evidence type="ECO:0000313" key="4">
    <source>
        <dbReference type="Proteomes" id="UP000078348"/>
    </source>
</evidence>
<organism evidence="3 4">
    <name type="scientific">Blastocystis sp. subtype 1 (strain ATCC 50177 / NandII)</name>
    <dbReference type="NCBI Taxonomy" id="478820"/>
    <lineage>
        <taxon>Eukaryota</taxon>
        <taxon>Sar</taxon>
        <taxon>Stramenopiles</taxon>
        <taxon>Bigyra</taxon>
        <taxon>Opalozoa</taxon>
        <taxon>Opalinata</taxon>
        <taxon>Blastocystidae</taxon>
        <taxon>Blastocystis</taxon>
    </lineage>
</organism>
<dbReference type="EMBL" id="LXWW01000454">
    <property type="protein sequence ID" value="OAO13145.1"/>
    <property type="molecule type" value="Genomic_DNA"/>
</dbReference>
<gene>
    <name evidence="3" type="ORF">AV274_5149</name>
</gene>
<sequence>MNWARFVISGSIGFIIAIVMAICIERCGGAIGGVISSVPTTILPTSYVFLTEAGQTPLEQSESLFAAPIGILATNLFFLPVWKILPSKLEKRFSNTAVTFITLLISLVIWFLAAFFVTWLETVVSGIGVHIWLFSLVIMLICMVVGFMLCWSLPPTPKGTKRVKWYIHLLRGFAAMFCIFVSNWLSSSGLGLFAGAFSGFPAIFSTSIVSVSLEQGASVSTGAVGPMIIGGCAGGWFALICGALHLYTQWPVLASIIAADVVTIVIWNIPIYFFVTWRRDATAAKKKQLHTVVEVTLTDVPKKEAEEKPSTPENDSIHASA</sequence>
<comment type="caution">
    <text evidence="3">The sequence shown here is derived from an EMBL/GenBank/DDBJ whole genome shotgun (WGS) entry which is preliminary data.</text>
</comment>
<proteinExistence type="predicted"/>
<feature type="compositionally biased region" description="Polar residues" evidence="1">
    <location>
        <begin position="311"/>
        <end position="321"/>
    </location>
</feature>
<keyword evidence="4" id="KW-1185">Reference proteome</keyword>
<feature type="transmembrane region" description="Helical" evidence="2">
    <location>
        <begin position="6"/>
        <end position="24"/>
    </location>
</feature>
<reference evidence="3 4" key="1">
    <citation type="submission" date="2016-05" db="EMBL/GenBank/DDBJ databases">
        <title>Nuclear genome of Blastocystis sp. subtype 1 NandII.</title>
        <authorList>
            <person name="Gentekaki E."/>
            <person name="Curtis B."/>
            <person name="Stairs C."/>
            <person name="Eme L."/>
            <person name="Herman E."/>
            <person name="Klimes V."/>
            <person name="Arias M.C."/>
            <person name="Elias M."/>
            <person name="Hilliou F."/>
            <person name="Klute M."/>
            <person name="Malik S.-B."/>
            <person name="Pightling A."/>
            <person name="Rachubinski R."/>
            <person name="Salas D."/>
            <person name="Schlacht A."/>
            <person name="Suga H."/>
            <person name="Archibald J."/>
            <person name="Ball S.G."/>
            <person name="Clark G."/>
            <person name="Dacks J."/>
            <person name="Van Der Giezen M."/>
            <person name="Tsaousis A."/>
            <person name="Roger A."/>
        </authorList>
    </citation>
    <scope>NUCLEOTIDE SEQUENCE [LARGE SCALE GENOMIC DNA]</scope>
    <source>
        <strain evidence="4">ATCC 50177 / NandII</strain>
    </source>
</reference>
<feature type="transmembrane region" description="Helical" evidence="2">
    <location>
        <begin position="31"/>
        <end position="50"/>
    </location>
</feature>
<keyword evidence="2" id="KW-0812">Transmembrane</keyword>
<keyword evidence="2" id="KW-1133">Transmembrane helix</keyword>
<evidence type="ECO:0000313" key="3">
    <source>
        <dbReference type="EMBL" id="OAO13145.1"/>
    </source>
</evidence>
<dbReference type="Proteomes" id="UP000078348">
    <property type="component" value="Unassembled WGS sequence"/>
</dbReference>
<feature type="region of interest" description="Disordered" evidence="1">
    <location>
        <begin position="301"/>
        <end position="321"/>
    </location>
</feature>
<feature type="transmembrane region" description="Helical" evidence="2">
    <location>
        <begin position="253"/>
        <end position="277"/>
    </location>
</feature>
<feature type="transmembrane region" description="Helical" evidence="2">
    <location>
        <begin position="65"/>
        <end position="85"/>
    </location>
</feature>
<feature type="transmembrane region" description="Helical" evidence="2">
    <location>
        <begin position="97"/>
        <end position="119"/>
    </location>
</feature>
<accession>A0A196S7X6</accession>
<feature type="transmembrane region" description="Helical" evidence="2">
    <location>
        <begin position="191"/>
        <end position="211"/>
    </location>
</feature>
<protein>
    <submittedName>
        <fullName evidence="3">Uncharacterized protein</fullName>
    </submittedName>
</protein>
<feature type="transmembrane region" description="Helical" evidence="2">
    <location>
        <begin position="131"/>
        <end position="153"/>
    </location>
</feature>